<evidence type="ECO:0000313" key="2">
    <source>
        <dbReference type="EMBL" id="GAA4076341.1"/>
    </source>
</evidence>
<gene>
    <name evidence="2" type="ORF">GCM10022389_22690</name>
</gene>
<dbReference type="Gene3D" id="3.40.50.2000">
    <property type="entry name" value="Glycogen Phosphorylase B"/>
    <property type="match status" value="2"/>
</dbReference>
<name>A0ABP7VX76_9FLAO</name>
<comment type="caution">
    <text evidence="2">The sequence shown here is derived from an EMBL/GenBank/DDBJ whole genome shotgun (WGS) entry which is preliminary data.</text>
</comment>
<keyword evidence="3" id="KW-1185">Reference proteome</keyword>
<dbReference type="Proteomes" id="UP001500367">
    <property type="component" value="Unassembled WGS sequence"/>
</dbReference>
<reference evidence="3" key="1">
    <citation type="journal article" date="2019" name="Int. J. Syst. Evol. Microbiol.">
        <title>The Global Catalogue of Microorganisms (GCM) 10K type strain sequencing project: providing services to taxonomists for standard genome sequencing and annotation.</title>
        <authorList>
            <consortium name="The Broad Institute Genomics Platform"/>
            <consortium name="The Broad Institute Genome Sequencing Center for Infectious Disease"/>
            <person name="Wu L."/>
            <person name="Ma J."/>
        </authorList>
    </citation>
    <scope>NUCLEOTIDE SEQUENCE [LARGE SCALE GENOMIC DNA]</scope>
    <source>
        <strain evidence="3">JCM 17069</strain>
    </source>
</reference>
<proteinExistence type="predicted"/>
<evidence type="ECO:0000259" key="1">
    <source>
        <dbReference type="Pfam" id="PF00534"/>
    </source>
</evidence>
<dbReference type="SUPFAM" id="SSF53756">
    <property type="entry name" value="UDP-Glycosyltransferase/glycogen phosphorylase"/>
    <property type="match status" value="1"/>
</dbReference>
<dbReference type="Pfam" id="PF00534">
    <property type="entry name" value="Glycos_transf_1"/>
    <property type="match status" value="1"/>
</dbReference>
<dbReference type="EMBL" id="BAABCT010000006">
    <property type="protein sequence ID" value="GAA4076341.1"/>
    <property type="molecule type" value="Genomic_DNA"/>
</dbReference>
<protein>
    <submittedName>
        <fullName evidence="2">Glycosyltransferase family 4 protein</fullName>
    </submittedName>
</protein>
<dbReference type="InterPro" id="IPR001296">
    <property type="entry name" value="Glyco_trans_1"/>
</dbReference>
<accession>A0ABP7VX76</accession>
<dbReference type="PANTHER" id="PTHR12526:SF630">
    <property type="entry name" value="GLYCOSYLTRANSFERASE"/>
    <property type="match status" value="1"/>
</dbReference>
<feature type="domain" description="Glycosyl transferase family 1" evidence="1">
    <location>
        <begin position="188"/>
        <end position="346"/>
    </location>
</feature>
<dbReference type="RefSeq" id="WP_344816826.1">
    <property type="nucleotide sequence ID" value="NZ_BAABCT010000006.1"/>
</dbReference>
<organism evidence="2 3">
    <name type="scientific">Flavobacterium cheonanense</name>
    <dbReference type="NCBI Taxonomy" id="706183"/>
    <lineage>
        <taxon>Bacteria</taxon>
        <taxon>Pseudomonadati</taxon>
        <taxon>Bacteroidota</taxon>
        <taxon>Flavobacteriia</taxon>
        <taxon>Flavobacteriales</taxon>
        <taxon>Flavobacteriaceae</taxon>
        <taxon>Flavobacterium</taxon>
    </lineage>
</organism>
<evidence type="ECO:0000313" key="3">
    <source>
        <dbReference type="Proteomes" id="UP001500367"/>
    </source>
</evidence>
<dbReference type="PANTHER" id="PTHR12526">
    <property type="entry name" value="GLYCOSYLTRANSFERASE"/>
    <property type="match status" value="1"/>
</dbReference>
<sequence>MRKIVILVDQMHSHGGIEKLVAIKANYWSAVFGYDVTILSTEQAGKPIIYDLNDKVKFQDLAIDFDRTKSYFSSVNIFKLFKNILKIQRYIFQQKPDFILVASHIPITYVLPFFIKGKTKTIKEFHYTKFYDSNLGIKNKILIFVESRYDYLVTLSKEEQSFYYSNNTVVIPNPIEEEVNEPLIALSQRPLVAIAIVRFAPVKHLESMVEVWEQFYKNHPKWELHLYGSIGNEYYQKIFSLVHEKQLESTILFKGQTNEVSRVLQSARVLLMTSIQECFPMVILEANAAGVPVISYDCPTGPRNIIHNEEDGFIVAVGDQNAYINCLEQLAENTSLLKAMGSKAQENASNYMLPKVMNLWNTIIFAKS</sequence>